<evidence type="ECO:0000259" key="1">
    <source>
        <dbReference type="PROSITE" id="PS50181"/>
    </source>
</evidence>
<evidence type="ECO:0000313" key="2">
    <source>
        <dbReference type="EMBL" id="KAF3543929.1"/>
    </source>
</evidence>
<evidence type="ECO:0000313" key="3">
    <source>
        <dbReference type="Proteomes" id="UP000266723"/>
    </source>
</evidence>
<dbReference type="InterPro" id="IPR036047">
    <property type="entry name" value="F-box-like_dom_sf"/>
</dbReference>
<comment type="caution">
    <text evidence="2">The sequence shown here is derived from an EMBL/GenBank/DDBJ whole genome shotgun (WGS) entry which is preliminary data.</text>
</comment>
<dbReference type="EMBL" id="QGKV02000832">
    <property type="protein sequence ID" value="KAF3543929.1"/>
    <property type="molecule type" value="Genomic_DNA"/>
</dbReference>
<keyword evidence="3" id="KW-1185">Reference proteome</keyword>
<sequence>MPPVMKRGRHGNWADLPPELMSSILLRIGAIDVLENAQRVCRSWRRVCKDPSMWSKIDMRNDGDLEDMDYDPEIICRHAVDRSQGDLVEIDIGYFGTDDLLNYIAVRSSNLRSLRLLMCDTLTDEGFMEAVVKLPLHEHLEVSYCSLSEEDFLKTAGQSCPNLKTLKLNSEPQFKPDDDEALAIAETMPGLRHLQLYGNGLTNKGLNAILDACPHLVHLDIRKCLRVDFDGDMAKRCFERVKELRQPYDPTDDYPFDGFERTIEEEATEDEEEEEEEDYSYDCDEYVYDVDNCSDTYDSCDD</sequence>
<dbReference type="PANTHER" id="PTHR38926:SF29">
    <property type="entry name" value="F-BOX PROTEIN SKIP19-RELATED"/>
    <property type="match status" value="1"/>
</dbReference>
<dbReference type="Proteomes" id="UP000266723">
    <property type="component" value="Unassembled WGS sequence"/>
</dbReference>
<dbReference type="Gene3D" id="1.20.1280.50">
    <property type="match status" value="1"/>
</dbReference>
<dbReference type="InterPro" id="IPR001810">
    <property type="entry name" value="F-box_dom"/>
</dbReference>
<dbReference type="SUPFAM" id="SSF52047">
    <property type="entry name" value="RNI-like"/>
    <property type="match status" value="1"/>
</dbReference>
<dbReference type="SMART" id="SM00256">
    <property type="entry name" value="FBOX"/>
    <property type="match status" value="1"/>
</dbReference>
<name>A0ABQ7BWP2_BRACR</name>
<dbReference type="Gene3D" id="3.80.10.10">
    <property type="entry name" value="Ribonuclease Inhibitor"/>
    <property type="match status" value="1"/>
</dbReference>
<dbReference type="InterPro" id="IPR032675">
    <property type="entry name" value="LRR_dom_sf"/>
</dbReference>
<protein>
    <recommendedName>
        <fullName evidence="1">F-box domain-containing protein</fullName>
    </recommendedName>
</protein>
<dbReference type="PANTHER" id="PTHR38926">
    <property type="entry name" value="F-BOX DOMAIN CONTAINING PROTEIN, EXPRESSED"/>
    <property type="match status" value="1"/>
</dbReference>
<proteinExistence type="predicted"/>
<reference evidence="2 3" key="1">
    <citation type="journal article" date="2020" name="BMC Genomics">
        <title>Intraspecific diversification of the crop wild relative Brassica cretica Lam. using demographic model selection.</title>
        <authorList>
            <person name="Kioukis A."/>
            <person name="Michalopoulou V.A."/>
            <person name="Briers L."/>
            <person name="Pirintsos S."/>
            <person name="Studholme D.J."/>
            <person name="Pavlidis P."/>
            <person name="Sarris P.F."/>
        </authorList>
    </citation>
    <scope>NUCLEOTIDE SEQUENCE [LARGE SCALE GENOMIC DNA]</scope>
    <source>
        <strain evidence="3">cv. PFS-1207/04</strain>
    </source>
</reference>
<dbReference type="CDD" id="cd22164">
    <property type="entry name" value="F-box_AtSKIP19-like"/>
    <property type="match status" value="1"/>
</dbReference>
<feature type="domain" description="F-box" evidence="1">
    <location>
        <begin position="10"/>
        <end position="57"/>
    </location>
</feature>
<organism evidence="2 3">
    <name type="scientific">Brassica cretica</name>
    <name type="common">Mustard</name>
    <dbReference type="NCBI Taxonomy" id="69181"/>
    <lineage>
        <taxon>Eukaryota</taxon>
        <taxon>Viridiplantae</taxon>
        <taxon>Streptophyta</taxon>
        <taxon>Embryophyta</taxon>
        <taxon>Tracheophyta</taxon>
        <taxon>Spermatophyta</taxon>
        <taxon>Magnoliopsida</taxon>
        <taxon>eudicotyledons</taxon>
        <taxon>Gunneridae</taxon>
        <taxon>Pentapetalae</taxon>
        <taxon>rosids</taxon>
        <taxon>malvids</taxon>
        <taxon>Brassicales</taxon>
        <taxon>Brassicaceae</taxon>
        <taxon>Brassiceae</taxon>
        <taxon>Brassica</taxon>
    </lineage>
</organism>
<accession>A0ABQ7BWP2</accession>
<dbReference type="PROSITE" id="PS50181">
    <property type="entry name" value="FBOX"/>
    <property type="match status" value="1"/>
</dbReference>
<dbReference type="SUPFAM" id="SSF81383">
    <property type="entry name" value="F-box domain"/>
    <property type="match status" value="1"/>
</dbReference>
<gene>
    <name evidence="2" type="ORF">DY000_02003023</name>
</gene>
<dbReference type="Pfam" id="PF12937">
    <property type="entry name" value="F-box-like"/>
    <property type="match status" value="1"/>
</dbReference>